<keyword evidence="1 3" id="KW-0732">Signal</keyword>
<protein>
    <submittedName>
        <fullName evidence="5">Ectoine/hydroxyectoine ABC transporter substrate-binding protein EhuB</fullName>
    </submittedName>
</protein>
<evidence type="ECO:0000313" key="5">
    <source>
        <dbReference type="EMBL" id="GAA4339584.1"/>
    </source>
</evidence>
<dbReference type="SUPFAM" id="SSF53850">
    <property type="entry name" value="Periplasmic binding protein-like II"/>
    <property type="match status" value="1"/>
</dbReference>
<dbReference type="SMART" id="SM00062">
    <property type="entry name" value="PBPb"/>
    <property type="match status" value="1"/>
</dbReference>
<comment type="caution">
    <text evidence="5">The sequence shown here is derived from an EMBL/GenBank/DDBJ whole genome shotgun (WGS) entry which is preliminary data.</text>
</comment>
<reference evidence="6" key="1">
    <citation type="journal article" date="2019" name="Int. J. Syst. Evol. Microbiol.">
        <title>The Global Catalogue of Microorganisms (GCM) 10K type strain sequencing project: providing services to taxonomists for standard genome sequencing and annotation.</title>
        <authorList>
            <consortium name="The Broad Institute Genomics Platform"/>
            <consortium name="The Broad Institute Genome Sequencing Center for Infectious Disease"/>
            <person name="Wu L."/>
            <person name="Ma J."/>
        </authorList>
    </citation>
    <scope>NUCLEOTIDE SEQUENCE [LARGE SCALE GENOMIC DNA]</scope>
    <source>
        <strain evidence="6">JCM 17666</strain>
    </source>
</reference>
<sequence length="339" mass="35799">MSFLFPSTRLLAGLLASACAALAACSGDDRGAPPPSTLARAVQRGAIRIGYANEAPFAYMESHGGLTGEAPAIARVVLGRLGVPRVEGVLTEFGALIPGLLAGRFDIIAAGMYVLPERCRQVAFSRPTYGVGEAFLERADDPRRLRGYRQVAADPSVRLGVVAGAVQVDYARRAGIPDSRVVVFPDVVSAVEGVQAGRADAYAATSLTVNHVLTKVPDWNIRKVRGFRQPVLDGETVRGYGAFAFRKQDQDLRRAFDGELARFIGSDEHERLVAPFGFTRNELPGDMTAARLCGDQAGEDGRGEPQVSGAADAPAARAAAPVATMHTAAPEDAARGRDG</sequence>
<dbReference type="PANTHER" id="PTHR35936">
    <property type="entry name" value="MEMBRANE-BOUND LYTIC MUREIN TRANSGLYCOSYLASE F"/>
    <property type="match status" value="1"/>
</dbReference>
<evidence type="ECO:0000256" key="3">
    <source>
        <dbReference type="SAM" id="SignalP"/>
    </source>
</evidence>
<organism evidence="5 6">
    <name type="scientific">Pigmentiphaga soli</name>
    <dbReference type="NCBI Taxonomy" id="1007095"/>
    <lineage>
        <taxon>Bacteria</taxon>
        <taxon>Pseudomonadati</taxon>
        <taxon>Pseudomonadota</taxon>
        <taxon>Betaproteobacteria</taxon>
        <taxon>Burkholderiales</taxon>
        <taxon>Alcaligenaceae</taxon>
        <taxon>Pigmentiphaga</taxon>
    </lineage>
</organism>
<proteinExistence type="predicted"/>
<feature type="domain" description="Solute-binding protein family 3/N-terminal" evidence="4">
    <location>
        <begin position="46"/>
        <end position="280"/>
    </location>
</feature>
<dbReference type="PANTHER" id="PTHR35936:SF17">
    <property type="entry name" value="ARGININE-BINDING EXTRACELLULAR PROTEIN ARTP"/>
    <property type="match status" value="1"/>
</dbReference>
<dbReference type="InterPro" id="IPR014337">
    <property type="entry name" value="Ectoine_EhuB"/>
</dbReference>
<keyword evidence="6" id="KW-1185">Reference proteome</keyword>
<accession>A0ABP8HHT5</accession>
<feature type="compositionally biased region" description="Low complexity" evidence="2">
    <location>
        <begin position="310"/>
        <end position="330"/>
    </location>
</feature>
<dbReference type="InterPro" id="IPR001638">
    <property type="entry name" value="Solute-binding_3/MltF_N"/>
</dbReference>
<dbReference type="RefSeq" id="WP_345251462.1">
    <property type="nucleotide sequence ID" value="NZ_BAABFO010000022.1"/>
</dbReference>
<evidence type="ECO:0000313" key="6">
    <source>
        <dbReference type="Proteomes" id="UP001501671"/>
    </source>
</evidence>
<feature type="region of interest" description="Disordered" evidence="2">
    <location>
        <begin position="294"/>
        <end position="339"/>
    </location>
</feature>
<dbReference type="NCBIfam" id="TIGR02995">
    <property type="entry name" value="ectoine_ehuB"/>
    <property type="match status" value="1"/>
</dbReference>
<name>A0ABP8HHT5_9BURK</name>
<dbReference type="CDD" id="cd01002">
    <property type="entry name" value="PBP2_Ehub_like"/>
    <property type="match status" value="1"/>
</dbReference>
<evidence type="ECO:0000256" key="1">
    <source>
        <dbReference type="ARBA" id="ARBA00022729"/>
    </source>
</evidence>
<feature type="signal peptide" evidence="3">
    <location>
        <begin position="1"/>
        <end position="23"/>
    </location>
</feature>
<dbReference type="Proteomes" id="UP001501671">
    <property type="component" value="Unassembled WGS sequence"/>
</dbReference>
<dbReference type="EMBL" id="BAABFO010000022">
    <property type="protein sequence ID" value="GAA4339584.1"/>
    <property type="molecule type" value="Genomic_DNA"/>
</dbReference>
<evidence type="ECO:0000259" key="4">
    <source>
        <dbReference type="SMART" id="SM00062"/>
    </source>
</evidence>
<gene>
    <name evidence="5" type="primary">ehuB</name>
    <name evidence="5" type="ORF">GCM10023144_38010</name>
</gene>
<dbReference type="Pfam" id="PF00497">
    <property type="entry name" value="SBP_bac_3"/>
    <property type="match status" value="1"/>
</dbReference>
<evidence type="ECO:0000256" key="2">
    <source>
        <dbReference type="SAM" id="MobiDB-lite"/>
    </source>
</evidence>
<dbReference type="Gene3D" id="3.40.190.10">
    <property type="entry name" value="Periplasmic binding protein-like II"/>
    <property type="match status" value="2"/>
</dbReference>
<feature type="chain" id="PRO_5047084157" evidence="3">
    <location>
        <begin position="24"/>
        <end position="339"/>
    </location>
</feature>